<evidence type="ECO:0000259" key="2">
    <source>
        <dbReference type="Pfam" id="PF10335"/>
    </source>
</evidence>
<dbReference type="InterPro" id="IPR005105">
    <property type="entry name" value="GlnD_Uridyltrans_N"/>
</dbReference>
<comment type="caution">
    <text evidence="3">The sequence shown here is derived from an EMBL/GenBank/DDBJ whole genome shotgun (WGS) entry which is preliminary data.</text>
</comment>
<dbReference type="InterPro" id="IPR043519">
    <property type="entry name" value="NT_sf"/>
</dbReference>
<dbReference type="EMBL" id="JAWJAY010000006">
    <property type="protein sequence ID" value="MDV2886962.1"/>
    <property type="molecule type" value="Genomic_DNA"/>
</dbReference>
<dbReference type="InterPro" id="IPR018821">
    <property type="entry name" value="DUF294_put_nucleoTrafse_sb-bd"/>
</dbReference>
<feature type="domain" description="DUF294" evidence="2">
    <location>
        <begin position="186"/>
        <end position="319"/>
    </location>
</feature>
<organism evidence="3 4">
    <name type="scientific">Alkalihalophilus pseudofirmus</name>
    <name type="common">Bacillus pseudofirmus</name>
    <dbReference type="NCBI Taxonomy" id="79885"/>
    <lineage>
        <taxon>Bacteria</taxon>
        <taxon>Bacillati</taxon>
        <taxon>Bacillota</taxon>
        <taxon>Bacilli</taxon>
        <taxon>Bacillales</taxon>
        <taxon>Bacillaceae</taxon>
        <taxon>Alkalihalophilus</taxon>
    </lineage>
</organism>
<protein>
    <submittedName>
        <fullName evidence="3">DUF294 nucleotidyltransferase-like domain-containing protein</fullName>
    </submittedName>
</protein>
<dbReference type="Gene3D" id="3.30.460.10">
    <property type="entry name" value="Beta Polymerase, domain 2"/>
    <property type="match status" value="1"/>
</dbReference>
<evidence type="ECO:0000313" key="3">
    <source>
        <dbReference type="EMBL" id="MDV2886962.1"/>
    </source>
</evidence>
<sequence length="326" mass="37931">MSVSKKVSFIEDEHRDEDLRQSALNEVKPSKLQDIHERMMEHAVCRALKTVESEWGSPPAHFAFFVMGSAGRLEQSYYSDQDHGIVYDDDSNEFEDYFMRLGGEITSELKAAGYEECDGKVMASTKRWCKSRAAWQKQIDQWVKEDTWETLRYVLTLADARHFMGEADYIIELKERLQHHLKAKPDLLKRLTENTGRVKKGIGFFGQLLTEPKGIHQGKFDLKQTVLFPYVNGLRLLALKENIMATSTLERMKKLPAAYGHIKSHQLSFQELLTHRLSFQRGHKEYTGIHFVDVDRLSSSDKQRLKEWVREGHELYQYIENVLMKG</sequence>
<dbReference type="CDD" id="cd05401">
    <property type="entry name" value="NT_GlnE_GlnD_like"/>
    <property type="match status" value="1"/>
</dbReference>
<gene>
    <name evidence="3" type="ORF">RYX45_17340</name>
</gene>
<dbReference type="Proteomes" id="UP001285636">
    <property type="component" value="Unassembled WGS sequence"/>
</dbReference>
<dbReference type="GO" id="GO:0008773">
    <property type="term" value="F:[protein-PII] uridylyltransferase activity"/>
    <property type="evidence" value="ECO:0007669"/>
    <property type="project" value="InterPro"/>
</dbReference>
<dbReference type="AlphaFoldDB" id="A0AAJ2U4B0"/>
<name>A0AAJ2U4B0_ALKPS</name>
<dbReference type="SUPFAM" id="SSF81301">
    <property type="entry name" value="Nucleotidyltransferase"/>
    <property type="match status" value="1"/>
</dbReference>
<feature type="domain" description="Protein-PII uridylyltransferase N-terminal" evidence="1">
    <location>
        <begin position="24"/>
        <end position="147"/>
    </location>
</feature>
<accession>A0AAJ2U4B0</accession>
<dbReference type="Pfam" id="PF10335">
    <property type="entry name" value="DUF294_C"/>
    <property type="match status" value="1"/>
</dbReference>
<evidence type="ECO:0000313" key="4">
    <source>
        <dbReference type="Proteomes" id="UP001285636"/>
    </source>
</evidence>
<dbReference type="RefSeq" id="WP_323467492.1">
    <property type="nucleotide sequence ID" value="NZ_CP144224.1"/>
</dbReference>
<proteinExistence type="predicted"/>
<dbReference type="Pfam" id="PF03445">
    <property type="entry name" value="DUF294"/>
    <property type="match status" value="1"/>
</dbReference>
<evidence type="ECO:0000259" key="1">
    <source>
        <dbReference type="Pfam" id="PF03445"/>
    </source>
</evidence>
<reference evidence="3" key="1">
    <citation type="submission" date="2023-10" db="EMBL/GenBank/DDBJ databases">
        <title>Screening of Alkalihalophilus pseudofirmusBZ-TG-HK211 and Its Alleviation of Salt Stress on Rapeseed Growth.</title>
        <authorList>
            <person name="Zhao B."/>
            <person name="Guo T."/>
        </authorList>
    </citation>
    <scope>NUCLEOTIDE SEQUENCE</scope>
    <source>
        <strain evidence="3">BZ-TG-HK211</strain>
    </source>
</reference>